<dbReference type="Pfam" id="PF00041">
    <property type="entry name" value="fn3"/>
    <property type="match status" value="1"/>
</dbReference>
<gene>
    <name evidence="3" type="ORF">ABEB36_001142</name>
</gene>
<name>A0ABD1FDP3_HYPHA</name>
<dbReference type="InterPro" id="IPR013783">
    <property type="entry name" value="Ig-like_fold"/>
</dbReference>
<dbReference type="PROSITE" id="PS50853">
    <property type="entry name" value="FN3"/>
    <property type="match status" value="1"/>
</dbReference>
<feature type="chain" id="PRO_5044780231" description="Fibronectin type-III domain-containing protein" evidence="1">
    <location>
        <begin position="21"/>
        <end position="311"/>
    </location>
</feature>
<feature type="signal peptide" evidence="1">
    <location>
        <begin position="1"/>
        <end position="20"/>
    </location>
</feature>
<dbReference type="Proteomes" id="UP001566132">
    <property type="component" value="Unassembled WGS sequence"/>
</dbReference>
<sequence length="311" mass="34673">MKLFLNSIVVVAAFLASAHGVCVPSAVKNFKLTQDYFLQWDLSNICGLQAYTIHITDLDENLEYEYFVNSTTNQLSVGHLEICKTYTFDIQPVTNESLLGPGTLFNTTVPPSSEIDLALVNITAATSNNTQQVNISWSLANAYVERCISYYRVIYWDQFDEPSDSYVTSNNFILQDFVPCSNYTVEVNAIVGDDYNMEGPTIRRSLVAPAKEPSVPSITSLTTTSSSVSMVWKLEPYAQNECQLVALNVYTLGVPLNMSYIKKPINDNVLRTNVNFTLEGLTKDSVFISYINLENNAGTSKNVTVTYQTKE</sequence>
<dbReference type="SMART" id="SM00060">
    <property type="entry name" value="FN3"/>
    <property type="match status" value="3"/>
</dbReference>
<dbReference type="SUPFAM" id="SSF49265">
    <property type="entry name" value="Fibronectin type III"/>
    <property type="match status" value="1"/>
</dbReference>
<proteinExistence type="predicted"/>
<dbReference type="AlphaFoldDB" id="A0ABD1FDP3"/>
<dbReference type="InterPro" id="IPR036116">
    <property type="entry name" value="FN3_sf"/>
</dbReference>
<keyword evidence="1" id="KW-0732">Signal</keyword>
<dbReference type="EMBL" id="JBDJPC010000001">
    <property type="protein sequence ID" value="KAL1517372.1"/>
    <property type="molecule type" value="Genomic_DNA"/>
</dbReference>
<keyword evidence="4" id="KW-1185">Reference proteome</keyword>
<evidence type="ECO:0000256" key="1">
    <source>
        <dbReference type="SAM" id="SignalP"/>
    </source>
</evidence>
<accession>A0ABD1FDP3</accession>
<reference evidence="3 4" key="1">
    <citation type="submission" date="2024-05" db="EMBL/GenBank/DDBJ databases">
        <title>Genetic variation in Jamaican populations of the coffee berry borer (Hypothenemus hampei).</title>
        <authorList>
            <person name="Errbii M."/>
            <person name="Myrie A."/>
        </authorList>
    </citation>
    <scope>NUCLEOTIDE SEQUENCE [LARGE SCALE GENOMIC DNA]</scope>
    <source>
        <strain evidence="3">JA-Hopewell-2020-01-JO</strain>
        <tissue evidence="3">Whole body</tissue>
    </source>
</reference>
<feature type="domain" description="Fibronectin type-III" evidence="2">
    <location>
        <begin position="118"/>
        <end position="213"/>
    </location>
</feature>
<organism evidence="3 4">
    <name type="scientific">Hypothenemus hampei</name>
    <name type="common">Coffee berry borer</name>
    <dbReference type="NCBI Taxonomy" id="57062"/>
    <lineage>
        <taxon>Eukaryota</taxon>
        <taxon>Metazoa</taxon>
        <taxon>Ecdysozoa</taxon>
        <taxon>Arthropoda</taxon>
        <taxon>Hexapoda</taxon>
        <taxon>Insecta</taxon>
        <taxon>Pterygota</taxon>
        <taxon>Neoptera</taxon>
        <taxon>Endopterygota</taxon>
        <taxon>Coleoptera</taxon>
        <taxon>Polyphaga</taxon>
        <taxon>Cucujiformia</taxon>
        <taxon>Curculionidae</taxon>
        <taxon>Scolytinae</taxon>
        <taxon>Hypothenemus</taxon>
    </lineage>
</organism>
<evidence type="ECO:0000313" key="3">
    <source>
        <dbReference type="EMBL" id="KAL1517372.1"/>
    </source>
</evidence>
<evidence type="ECO:0000259" key="2">
    <source>
        <dbReference type="PROSITE" id="PS50853"/>
    </source>
</evidence>
<dbReference type="Gene3D" id="2.60.40.10">
    <property type="entry name" value="Immunoglobulins"/>
    <property type="match status" value="1"/>
</dbReference>
<comment type="caution">
    <text evidence="3">The sequence shown here is derived from an EMBL/GenBank/DDBJ whole genome shotgun (WGS) entry which is preliminary data.</text>
</comment>
<evidence type="ECO:0000313" key="4">
    <source>
        <dbReference type="Proteomes" id="UP001566132"/>
    </source>
</evidence>
<dbReference type="InterPro" id="IPR003961">
    <property type="entry name" value="FN3_dom"/>
</dbReference>
<protein>
    <recommendedName>
        <fullName evidence="2">Fibronectin type-III domain-containing protein</fullName>
    </recommendedName>
</protein>